<dbReference type="Gene3D" id="3.80.10.10">
    <property type="entry name" value="Ribonuclease Inhibitor"/>
    <property type="match status" value="1"/>
</dbReference>
<organism evidence="2 3">
    <name type="scientific">Bos indicus x Bos taurus</name>
    <name type="common">Hybrid cattle</name>
    <dbReference type="NCBI Taxonomy" id="30522"/>
    <lineage>
        <taxon>Eukaryota</taxon>
        <taxon>Metazoa</taxon>
        <taxon>Chordata</taxon>
        <taxon>Craniata</taxon>
        <taxon>Vertebrata</taxon>
        <taxon>Euteleostomi</taxon>
        <taxon>Mammalia</taxon>
        <taxon>Eutheria</taxon>
        <taxon>Laurasiatheria</taxon>
        <taxon>Artiodactyla</taxon>
        <taxon>Ruminantia</taxon>
        <taxon>Pecora</taxon>
        <taxon>Bovidae</taxon>
        <taxon>Bovinae</taxon>
        <taxon>Bos</taxon>
    </lineage>
</organism>
<name>A0A4W2F3G6_BOBOX</name>
<dbReference type="Proteomes" id="UP000314981">
    <property type="component" value="Chromosome 3"/>
</dbReference>
<feature type="region of interest" description="Disordered" evidence="1">
    <location>
        <begin position="524"/>
        <end position="545"/>
    </location>
</feature>
<dbReference type="AlphaFoldDB" id="A0A4W2F3G6"/>
<reference evidence="2 3" key="1">
    <citation type="submission" date="2018-11" db="EMBL/GenBank/DDBJ databases">
        <title>Haplotype-resolved cattle genomes.</title>
        <authorList>
            <person name="Low W.Y."/>
            <person name="Tearle R."/>
            <person name="Bickhart D.M."/>
            <person name="Rosen B.D."/>
            <person name="Koren S."/>
            <person name="Rhie A."/>
            <person name="Hiendleder S."/>
            <person name="Phillippy A.M."/>
            <person name="Smith T.P.L."/>
            <person name="Williams J.L."/>
        </authorList>
    </citation>
    <scope>NUCLEOTIDE SEQUENCE [LARGE SCALE GENOMIC DNA]</scope>
</reference>
<evidence type="ECO:0000313" key="3">
    <source>
        <dbReference type="Proteomes" id="UP000314981"/>
    </source>
</evidence>
<reference evidence="2" key="3">
    <citation type="submission" date="2025-09" db="UniProtKB">
        <authorList>
            <consortium name="Ensembl"/>
        </authorList>
    </citation>
    <scope>IDENTIFICATION</scope>
</reference>
<feature type="region of interest" description="Disordered" evidence="1">
    <location>
        <begin position="373"/>
        <end position="392"/>
    </location>
</feature>
<reference evidence="2" key="2">
    <citation type="submission" date="2025-08" db="UniProtKB">
        <authorList>
            <consortium name="Ensembl"/>
        </authorList>
    </citation>
    <scope>IDENTIFICATION</scope>
</reference>
<evidence type="ECO:0000313" key="2">
    <source>
        <dbReference type="Ensembl" id="ENSBIXP00000043598.1"/>
    </source>
</evidence>
<feature type="region of interest" description="Disordered" evidence="1">
    <location>
        <begin position="467"/>
        <end position="492"/>
    </location>
</feature>
<evidence type="ECO:0000256" key="1">
    <source>
        <dbReference type="SAM" id="MobiDB-lite"/>
    </source>
</evidence>
<keyword evidence="3" id="KW-1185">Reference proteome</keyword>
<dbReference type="Ensembl" id="ENSBIXT00000042438.1">
    <property type="protein sequence ID" value="ENSBIXP00000043598.1"/>
    <property type="gene ID" value="ENSBIXG00000027747.1"/>
</dbReference>
<protein>
    <submittedName>
        <fullName evidence="2">Leucine rich repeat containing 53</fullName>
    </submittedName>
</protein>
<proteinExistence type="predicted"/>
<feature type="compositionally biased region" description="Polar residues" evidence="1">
    <location>
        <begin position="470"/>
        <end position="479"/>
    </location>
</feature>
<accession>A0A4W2F3G6</accession>
<dbReference type="InterPro" id="IPR032675">
    <property type="entry name" value="LRR_dom_sf"/>
</dbReference>
<sequence>MPDVFTPLKQLIHLSLDKNQWNCTCALYSLAQFLRNYIKSSARTLRSAKDLSCQPSTMAAATTNSVLRLSETNCDSKAANLTLVLKDRSPLFPGQDVVLLTVLGFADISSDTFSRRYATSASALARGSLEKHLTNESWQPPMEKGDNGLQPHRQRHFITGSSSKPCEPEEHSVQRILQKHRSKYDDPCRLLTQSSPGYFQPNNSLICKYVPCDQFQDYMKEKKPNCRKHSKPKKEQIQINRAIEKFLLSENNMELSGLSTKIKKTYSPKKVSFHHPDLIEKNSLVMSSKTSSHWKEQKNESNLTNLDLKKCSNPCERNKGGKGLTDPQILKKKRTNPADFKGKSKAQNLRIKLNLSPFRKVRVHPEKSLPDLPKKLKRASLPPDKFSTASEKEARVNLEPSADFCQQSEGNNYVKFTAKRLPLKHAPKQTPYYRKNMKKPSLLSANDLSVANQSSMEGTCHPTGHIPNGDPSTLTQPTPTVAEHGHSHSSFSTEHVRGTACIVMGIPSYLPATLENIGRDVLSSHHSRGATDQGATEPTEHIEQDKLKTSELSQFSMSLGNQISRTDTYEEHTLNQKQTLKHTEQLSSHEQLGNEKTLMTKPKISHPIVESCVMDEGNDVETKLPKTETFDCSPVPQTQSKGNLTFMKTNFIPYQNRIMLPKDISTSLSTQAIWPLTNSSEKGIDSINALPRDDGAEALEIKIVGKDEKKRLDESTADSSMLIRTTQMTLNGTRDEKQQTWENGKSENHVFFDSDSVEATKDLRMMSPHETQNRLPCSEIDLKINSNMHYLKEVQNIQPDTDDNRYT</sequence>